<sequence>MGRAPAGVLARRRKSSFHKALDTMFGPALQQSRQHHDWDSASPSESISRGELHQHAPPSSASLGDRRRSDLTTDDHMSTRDELMSSPSRQQQQQQQQKSLLLLDNNSNSDLDILGFDPLISTFDDIDFYDMGDEPLEVGEYPLDPAFPPLSIAPQSSSRSSPPASPRRTTQPRQQQQEEQLLSQPPPQTAAQQLSAAPFLLASQGSQDSSSCSLSQAADTPDPSPADGIQIWAMQLERLSRTLQQSPVPLDGMLRHTSQLLARVREALQPLLSSGPAAPDRDPSPSSATALMLILVCLSQAVALFEQCVPAVLAGRSPGGAGPNAADLSLRLGEFQVDCRAQQALQLHVVGKEVAGLLHVSRLIRQALLRPEWRDVPKRTHDLLLEDVQVRTVTLIYQIKRRRGASRMVVS</sequence>
<evidence type="ECO:0000313" key="1">
    <source>
        <dbReference type="EMBL" id="KAH6649207.1"/>
    </source>
</evidence>
<keyword evidence="2" id="KW-1185">Reference proteome</keyword>
<evidence type="ECO:0000313" key="2">
    <source>
        <dbReference type="Proteomes" id="UP000724584"/>
    </source>
</evidence>
<organism evidence="1 2">
    <name type="scientific">Chaetomium tenue</name>
    <dbReference type="NCBI Taxonomy" id="1854479"/>
    <lineage>
        <taxon>Eukaryota</taxon>
        <taxon>Fungi</taxon>
        <taxon>Dikarya</taxon>
        <taxon>Ascomycota</taxon>
        <taxon>Pezizomycotina</taxon>
        <taxon>Sordariomycetes</taxon>
        <taxon>Sordariomycetidae</taxon>
        <taxon>Sordariales</taxon>
        <taxon>Chaetomiaceae</taxon>
        <taxon>Chaetomium</taxon>
    </lineage>
</organism>
<comment type="caution">
    <text evidence="1">The sequence shown here is derived from an EMBL/GenBank/DDBJ whole genome shotgun (WGS) entry which is preliminary data.</text>
</comment>
<proteinExistence type="predicted"/>
<dbReference type="Proteomes" id="UP000724584">
    <property type="component" value="Unassembled WGS sequence"/>
</dbReference>
<gene>
    <name evidence="1" type="ORF">F5144DRAFT_1190</name>
</gene>
<accession>A0ACB7PJ17</accession>
<dbReference type="EMBL" id="JAGIZQ010000001">
    <property type="protein sequence ID" value="KAH6649207.1"/>
    <property type="molecule type" value="Genomic_DNA"/>
</dbReference>
<reference evidence="1 2" key="1">
    <citation type="journal article" date="2021" name="Nat. Commun.">
        <title>Genetic determinants of endophytism in the Arabidopsis root mycobiome.</title>
        <authorList>
            <person name="Mesny F."/>
            <person name="Miyauchi S."/>
            <person name="Thiergart T."/>
            <person name="Pickel B."/>
            <person name="Atanasova L."/>
            <person name="Karlsson M."/>
            <person name="Huettel B."/>
            <person name="Barry K.W."/>
            <person name="Haridas S."/>
            <person name="Chen C."/>
            <person name="Bauer D."/>
            <person name="Andreopoulos W."/>
            <person name="Pangilinan J."/>
            <person name="LaButti K."/>
            <person name="Riley R."/>
            <person name="Lipzen A."/>
            <person name="Clum A."/>
            <person name="Drula E."/>
            <person name="Henrissat B."/>
            <person name="Kohler A."/>
            <person name="Grigoriev I.V."/>
            <person name="Martin F.M."/>
            <person name="Hacquard S."/>
        </authorList>
    </citation>
    <scope>NUCLEOTIDE SEQUENCE [LARGE SCALE GENOMIC DNA]</scope>
    <source>
        <strain evidence="1 2">MPI-SDFR-AT-0079</strain>
    </source>
</reference>
<protein>
    <submittedName>
        <fullName evidence="1">Uncharacterized protein</fullName>
    </submittedName>
</protein>
<name>A0ACB7PJ17_9PEZI</name>